<evidence type="ECO:0000313" key="1">
    <source>
        <dbReference type="EMBL" id="TXC01018.1"/>
    </source>
</evidence>
<reference evidence="1 2" key="1">
    <citation type="submission" date="2019-07" db="EMBL/GenBank/DDBJ databases">
        <title>The First High-Quality Draft Genome Sequence of the Causal Agent of the Current Panama Disease Epidemic.</title>
        <authorList>
            <person name="Warmington R.J."/>
            <person name="Kay W."/>
            <person name="Jeffries A."/>
            <person name="Bebber D."/>
            <person name="Moore K."/>
            <person name="Studholme D.J."/>
        </authorList>
    </citation>
    <scope>NUCLEOTIDE SEQUENCE [LARGE SCALE GENOMIC DNA]</scope>
    <source>
        <strain evidence="1 2">TR4</strain>
    </source>
</reference>
<name>A0A5C6SST0_FUSOC</name>
<evidence type="ECO:0000313" key="2">
    <source>
        <dbReference type="Proteomes" id="UP000321331"/>
    </source>
</evidence>
<dbReference type="Proteomes" id="UP000321331">
    <property type="component" value="Unassembled WGS sequence"/>
</dbReference>
<sequence>MWCYDEVPSATHRVTDCDPVFQSTVAGYVPHQFLAYQLPTKSLTDSRVDWQIFCTYLHTTGSRGTNVLEGGFSSSVRGKVAVFYLLMLLIPTRLKQSTIIIYSKSHSRNKLQHDETLNLKRRLLISCLLWQLLLHVYPISKISGMRAVEYSYMP</sequence>
<gene>
    <name evidence="1" type="ORF">FocTR4_00008638</name>
</gene>
<protein>
    <submittedName>
        <fullName evidence="1">Uncharacterized protein</fullName>
    </submittedName>
</protein>
<comment type="caution">
    <text evidence="1">The sequence shown here is derived from an EMBL/GenBank/DDBJ whole genome shotgun (WGS) entry which is preliminary data.</text>
</comment>
<organism evidence="1 2">
    <name type="scientific">Fusarium oxysporum f. sp. cubense</name>
    <dbReference type="NCBI Taxonomy" id="61366"/>
    <lineage>
        <taxon>Eukaryota</taxon>
        <taxon>Fungi</taxon>
        <taxon>Dikarya</taxon>
        <taxon>Ascomycota</taxon>
        <taxon>Pezizomycotina</taxon>
        <taxon>Sordariomycetes</taxon>
        <taxon>Hypocreomycetidae</taxon>
        <taxon>Hypocreales</taxon>
        <taxon>Nectriaceae</taxon>
        <taxon>Fusarium</taxon>
        <taxon>Fusarium oxysporum species complex</taxon>
    </lineage>
</organism>
<dbReference type="EMBL" id="VMNF01000009">
    <property type="protein sequence ID" value="TXC01018.1"/>
    <property type="molecule type" value="Genomic_DNA"/>
</dbReference>
<accession>A0A5C6SST0</accession>
<proteinExistence type="predicted"/>
<dbReference type="AlphaFoldDB" id="A0A5C6SST0"/>